<dbReference type="Pfam" id="PF03415">
    <property type="entry name" value="Peptidase_C11"/>
    <property type="match status" value="1"/>
</dbReference>
<dbReference type="PANTHER" id="PTHR37835:SF1">
    <property type="entry name" value="ALPHA-CLOSTRIPAIN"/>
    <property type="match status" value="1"/>
</dbReference>
<evidence type="ECO:0000256" key="1">
    <source>
        <dbReference type="SAM" id="SignalP"/>
    </source>
</evidence>
<evidence type="ECO:0000313" key="2">
    <source>
        <dbReference type="EMBL" id="BFO71046.1"/>
    </source>
</evidence>
<reference evidence="2" key="1">
    <citation type="submission" date="2024-07" db="EMBL/GenBank/DDBJ databases">
        <title>Complete genome sequence of Prevotella sp. YM-2024 GTC17253.</title>
        <authorList>
            <person name="Hayashi M."/>
            <person name="Muto Y."/>
            <person name="Tanaka K."/>
            <person name="Niwa H."/>
        </authorList>
    </citation>
    <scope>NUCLEOTIDE SEQUENCE</scope>
    <source>
        <strain evidence="2">GTC17253</strain>
    </source>
</reference>
<gene>
    <name evidence="2" type="ORF">GTC17253_10120</name>
</gene>
<dbReference type="PROSITE" id="PS51257">
    <property type="entry name" value="PROKAR_LIPOPROTEIN"/>
    <property type="match status" value="1"/>
</dbReference>
<name>A0AB33ISU8_9BACT</name>
<feature type="signal peptide" evidence="1">
    <location>
        <begin position="1"/>
        <end position="21"/>
    </location>
</feature>
<dbReference type="Gene3D" id="3.40.50.11970">
    <property type="match status" value="1"/>
</dbReference>
<keyword evidence="1" id="KW-0732">Signal</keyword>
<sequence>MRQKNLLYVLLILSLGWMVTACHHKNPEDDELNGRFKPTSKTLFVYMPWTANTRGTDNNNSLYTDFQGNINDMKKAIKTMGGLGDNRLIVFISQSYTKAHMFEISYYKGQVVCDTLFTYGGTKADASSALKTLPALGETTGVTSILNDAYLHSPSKIYATVVGCHGMGWLPKGSYPARSRAFGGSVAATQIDIVDYAAAIKNSRIGKMQFVAFDDCYLSNVETAYDMRHATDYIVASTSEIMSAGMPYELVLQYLLNTPNYNKVCQSFHQFYLTYSYGGQPYPYGTLSTIDCSQVEKMASLMKTINTQYPSGVSELAKVTILDGFTNHVFYDMESYVNQLCQDATLKRQFADLLKRLVPYTVCTPEIYSAYLNYNAGGAFAVSRSSGITISDPSLNSDAIESKKLTAWWKATH</sequence>
<protein>
    <submittedName>
        <fullName evidence="2">Clostripain-related cysteine peptidase</fullName>
    </submittedName>
</protein>
<dbReference type="PANTHER" id="PTHR37835">
    <property type="entry name" value="ALPHA-CLOSTRIPAIN"/>
    <property type="match status" value="1"/>
</dbReference>
<proteinExistence type="predicted"/>
<organism evidence="2">
    <name type="scientific">Prevotella sp. GTC17253</name>
    <dbReference type="NCBI Taxonomy" id="3236793"/>
    <lineage>
        <taxon>Bacteria</taxon>
        <taxon>Pseudomonadati</taxon>
        <taxon>Bacteroidota</taxon>
        <taxon>Bacteroidia</taxon>
        <taxon>Bacteroidales</taxon>
        <taxon>Prevotellaceae</taxon>
        <taxon>Prevotella</taxon>
    </lineage>
</organism>
<feature type="chain" id="PRO_5044227652" evidence="1">
    <location>
        <begin position="22"/>
        <end position="413"/>
    </location>
</feature>
<dbReference type="EMBL" id="AP035785">
    <property type="protein sequence ID" value="BFO71046.1"/>
    <property type="molecule type" value="Genomic_DNA"/>
</dbReference>
<accession>A0AB33ISU8</accession>
<dbReference type="InterPro" id="IPR005077">
    <property type="entry name" value="Peptidase_C11"/>
</dbReference>
<dbReference type="AlphaFoldDB" id="A0AB33ISU8"/>